<keyword evidence="1" id="KW-0472">Membrane</keyword>
<reference evidence="2 3" key="1">
    <citation type="journal article" date="2016" name="Nat. Commun.">
        <title>Ectomycorrhizal ecology is imprinted in the genome of the dominant symbiotic fungus Cenococcum geophilum.</title>
        <authorList>
            <consortium name="DOE Joint Genome Institute"/>
            <person name="Peter M."/>
            <person name="Kohler A."/>
            <person name="Ohm R.A."/>
            <person name="Kuo A."/>
            <person name="Krutzmann J."/>
            <person name="Morin E."/>
            <person name="Arend M."/>
            <person name="Barry K.W."/>
            <person name="Binder M."/>
            <person name="Choi C."/>
            <person name="Clum A."/>
            <person name="Copeland A."/>
            <person name="Grisel N."/>
            <person name="Haridas S."/>
            <person name="Kipfer T."/>
            <person name="LaButti K."/>
            <person name="Lindquist E."/>
            <person name="Lipzen A."/>
            <person name="Maire R."/>
            <person name="Meier B."/>
            <person name="Mihaltcheva S."/>
            <person name="Molinier V."/>
            <person name="Murat C."/>
            <person name="Poggeler S."/>
            <person name="Quandt C.A."/>
            <person name="Sperisen C."/>
            <person name="Tritt A."/>
            <person name="Tisserant E."/>
            <person name="Crous P.W."/>
            <person name="Henrissat B."/>
            <person name="Nehls U."/>
            <person name="Egli S."/>
            <person name="Spatafora J.W."/>
            <person name="Grigoriev I.V."/>
            <person name="Martin F.M."/>
        </authorList>
    </citation>
    <scope>NUCLEOTIDE SEQUENCE [LARGE SCALE GENOMIC DNA]</scope>
    <source>
        <strain evidence="2 3">CBS 459.81</strain>
    </source>
</reference>
<feature type="transmembrane region" description="Helical" evidence="1">
    <location>
        <begin position="20"/>
        <end position="37"/>
    </location>
</feature>
<dbReference type="Gene3D" id="1.20.120.550">
    <property type="entry name" value="Membrane associated eicosanoid/glutathione metabolism-like domain"/>
    <property type="match status" value="1"/>
</dbReference>
<feature type="non-terminal residue" evidence="2">
    <location>
        <position position="1"/>
    </location>
</feature>
<evidence type="ECO:0000313" key="3">
    <source>
        <dbReference type="Proteomes" id="UP000250266"/>
    </source>
</evidence>
<evidence type="ECO:0000313" key="2">
    <source>
        <dbReference type="EMBL" id="OCK82515.1"/>
    </source>
</evidence>
<feature type="transmembrane region" description="Helical" evidence="1">
    <location>
        <begin position="101"/>
        <end position="121"/>
    </location>
</feature>
<dbReference type="Proteomes" id="UP000250266">
    <property type="component" value="Unassembled WGS sequence"/>
</dbReference>
<name>A0A8E2EEW9_9PEZI</name>
<dbReference type="PANTHER" id="PTHR35371">
    <property type="entry name" value="INNER MEMBRANE PROTEIN"/>
    <property type="match status" value="1"/>
</dbReference>
<dbReference type="OrthoDB" id="2122304at2759"/>
<keyword evidence="1" id="KW-1133">Transmembrane helix</keyword>
<evidence type="ECO:0000256" key="1">
    <source>
        <dbReference type="SAM" id="Phobius"/>
    </source>
</evidence>
<organism evidence="2 3">
    <name type="scientific">Lepidopterella palustris CBS 459.81</name>
    <dbReference type="NCBI Taxonomy" id="1314670"/>
    <lineage>
        <taxon>Eukaryota</taxon>
        <taxon>Fungi</taxon>
        <taxon>Dikarya</taxon>
        <taxon>Ascomycota</taxon>
        <taxon>Pezizomycotina</taxon>
        <taxon>Dothideomycetes</taxon>
        <taxon>Pleosporomycetidae</taxon>
        <taxon>Mytilinidiales</taxon>
        <taxon>Argynnaceae</taxon>
        <taxon>Lepidopterella</taxon>
    </lineage>
</organism>
<protein>
    <submittedName>
        <fullName evidence="2">Uncharacterized protein</fullName>
    </submittedName>
</protein>
<sequence length="123" mass="13812">ALPHDHPQPSCHLSHLCYSFYNATYIILNFVLVYAALSSRTLKLIHGIDYNVSPQEDISAYGESAVQTGKINRKHLKTLKRNETAHANAVKNFPMFDISMLWAIDASALVYTVLRIAYGAVYL</sequence>
<keyword evidence="3" id="KW-1185">Reference proteome</keyword>
<proteinExistence type="predicted"/>
<dbReference type="SUPFAM" id="SSF161084">
    <property type="entry name" value="MAPEG domain-like"/>
    <property type="match status" value="1"/>
</dbReference>
<gene>
    <name evidence="2" type="ORF">K432DRAFT_471779</name>
</gene>
<dbReference type="EMBL" id="KV744885">
    <property type="protein sequence ID" value="OCK82515.1"/>
    <property type="molecule type" value="Genomic_DNA"/>
</dbReference>
<dbReference type="AlphaFoldDB" id="A0A8E2EEW9"/>
<dbReference type="PANTHER" id="PTHR35371:SF2">
    <property type="entry name" value="MAPEG FAMILY PROTEIN"/>
    <property type="match status" value="1"/>
</dbReference>
<dbReference type="InterPro" id="IPR023352">
    <property type="entry name" value="MAPEG-like_dom_sf"/>
</dbReference>
<accession>A0A8E2EEW9</accession>
<keyword evidence="1" id="KW-0812">Transmembrane</keyword>